<evidence type="ECO:0000256" key="6">
    <source>
        <dbReference type="PROSITE-ProRule" id="PRU01362"/>
    </source>
</evidence>
<evidence type="ECO:0000256" key="5">
    <source>
        <dbReference type="ARBA" id="ARBA00023125"/>
    </source>
</evidence>
<dbReference type="GO" id="GO:0016757">
    <property type="term" value="F:glycosyltransferase activity"/>
    <property type="evidence" value="ECO:0007669"/>
    <property type="project" value="UniProtKB-UniRule"/>
</dbReference>
<dbReference type="KEGG" id="nib:GU926_11085"/>
<accession>A0A6P1P079</accession>
<feature type="active site" evidence="6">
    <location>
        <position position="165"/>
    </location>
</feature>
<evidence type="ECO:0000313" key="8">
    <source>
        <dbReference type="EMBL" id="QHL87945.1"/>
    </source>
</evidence>
<keyword evidence="4 6" id="KW-0548">Nucleotidyltransferase</keyword>
<keyword evidence="3 6" id="KW-0808">Transferase</keyword>
<comment type="catalytic activity">
    <reaction evidence="6">
        <text>a thymidine in DNA + NAD(+) = an N-(ADP-alpha-D-ribosyl)-thymidine in DNA + nicotinamide + H(+)</text>
        <dbReference type="Rhea" id="RHEA:71651"/>
        <dbReference type="Rhea" id="RHEA-COMP:13556"/>
        <dbReference type="Rhea" id="RHEA-COMP:18051"/>
        <dbReference type="ChEBI" id="CHEBI:15378"/>
        <dbReference type="ChEBI" id="CHEBI:17154"/>
        <dbReference type="ChEBI" id="CHEBI:57540"/>
        <dbReference type="ChEBI" id="CHEBI:137386"/>
        <dbReference type="ChEBI" id="CHEBI:191199"/>
    </reaction>
</comment>
<dbReference type="EMBL" id="CP047897">
    <property type="protein sequence ID" value="QHL87945.1"/>
    <property type="molecule type" value="Genomic_DNA"/>
</dbReference>
<comment type="caution">
    <text evidence="6">Lacks conserved residue(s) required for the propagation of feature annotation.</text>
</comment>
<keyword evidence="5 6" id="KW-0238">DNA-binding</keyword>
<keyword evidence="2 6" id="KW-0328">Glycosyltransferase</keyword>
<dbReference type="RefSeq" id="WP_160691835.1">
    <property type="nucleotide sequence ID" value="NZ_CP047897.1"/>
</dbReference>
<feature type="binding site" evidence="6">
    <location>
        <position position="51"/>
    </location>
    <ligand>
        <name>NAD(+)</name>
        <dbReference type="ChEBI" id="CHEBI:57540"/>
    </ligand>
</feature>
<sequence>MSVIPAKKWLFRIIHKDNLEYILKHGIFNRYHPNADPNYINIGDSNLIEQRNNHQVGISPPGGELGEYIPFYFGPLSPMLYNIKTGHRGITKRPQTDIVYLCCKISDVADSCSHWCYTDGHAKTAISEFYNSLDNLEKVDWEVVTQRWWSNTEDDFDRMRRKQAEFLVKNHVPASTIGCIVVYDAEREVQVNNMLKHLGLSIPVLINPRKEFYY</sequence>
<feature type="binding site" evidence="6">
    <location>
        <begin position="12"/>
        <end position="14"/>
    </location>
    <ligand>
        <name>NAD(+)</name>
        <dbReference type="ChEBI" id="CHEBI:57540"/>
    </ligand>
</feature>
<evidence type="ECO:0000256" key="4">
    <source>
        <dbReference type="ARBA" id="ARBA00022695"/>
    </source>
</evidence>
<evidence type="ECO:0000313" key="9">
    <source>
        <dbReference type="Proteomes" id="UP000464214"/>
    </source>
</evidence>
<feature type="active site" description="Proton acceptor" evidence="6">
    <location>
        <position position="51"/>
    </location>
</feature>
<feature type="domain" description="DarT" evidence="7">
    <location>
        <begin position="8"/>
        <end position="212"/>
    </location>
</feature>
<evidence type="ECO:0000256" key="2">
    <source>
        <dbReference type="ARBA" id="ARBA00022676"/>
    </source>
</evidence>
<dbReference type="GO" id="GO:0003677">
    <property type="term" value="F:DNA binding"/>
    <property type="evidence" value="ECO:0007669"/>
    <property type="project" value="UniProtKB-UniRule"/>
</dbReference>
<dbReference type="Pfam" id="PF14487">
    <property type="entry name" value="DarT"/>
    <property type="match status" value="1"/>
</dbReference>
<gene>
    <name evidence="8" type="ORF">GU926_11085</name>
</gene>
<protein>
    <submittedName>
        <fullName evidence="8">DUF4433 domain-containing protein</fullName>
    </submittedName>
</protein>
<comment type="similarity">
    <text evidence="6">Belongs to the DarT ADP-ribosyltransferase family.</text>
</comment>
<name>A0A6P1P079_9BACT</name>
<dbReference type="Proteomes" id="UP000464214">
    <property type="component" value="Chromosome"/>
</dbReference>
<reference evidence="8 9" key="1">
    <citation type="submission" date="2020-01" db="EMBL/GenBank/DDBJ databases">
        <authorList>
            <person name="Kim M."/>
        </authorList>
    </citation>
    <scope>NUCLEOTIDE SEQUENCE [LARGE SCALE GENOMIC DNA]</scope>
    <source>
        <strain evidence="8 9">BT10</strain>
    </source>
</reference>
<evidence type="ECO:0000259" key="7">
    <source>
        <dbReference type="PROSITE" id="PS52018"/>
    </source>
</evidence>
<proteinExistence type="inferred from homology"/>
<dbReference type="PROSITE" id="PS52018">
    <property type="entry name" value="DART"/>
    <property type="match status" value="1"/>
</dbReference>
<dbReference type="AlphaFoldDB" id="A0A6P1P079"/>
<dbReference type="GO" id="GO:0016779">
    <property type="term" value="F:nucleotidyltransferase activity"/>
    <property type="evidence" value="ECO:0007669"/>
    <property type="project" value="UniProtKB-UniRule"/>
</dbReference>
<keyword evidence="9" id="KW-1185">Reference proteome</keyword>
<organism evidence="8 9">
    <name type="scientific">Nibribacter ruber</name>
    <dbReference type="NCBI Taxonomy" id="2698458"/>
    <lineage>
        <taxon>Bacteria</taxon>
        <taxon>Pseudomonadati</taxon>
        <taxon>Bacteroidota</taxon>
        <taxon>Cytophagia</taxon>
        <taxon>Cytophagales</taxon>
        <taxon>Hymenobacteraceae</taxon>
        <taxon>Nibribacter</taxon>
    </lineage>
</organism>
<keyword evidence="1 6" id="KW-1277">Toxin-antitoxin system</keyword>
<evidence type="ECO:0000256" key="1">
    <source>
        <dbReference type="ARBA" id="ARBA00022649"/>
    </source>
</evidence>
<dbReference type="InterPro" id="IPR029494">
    <property type="entry name" value="DarT"/>
</dbReference>
<evidence type="ECO:0000256" key="3">
    <source>
        <dbReference type="ARBA" id="ARBA00022679"/>
    </source>
</evidence>